<sequence>MNILSICLLILIKGTLSQFDESNEVRTFCPDVRGSFAGKVMQFFGAKKREKIAVHFHLSTSKTNRQVNIDSANSSVFETSGFDPSKKTYIVMHGYYSGVDKEWILALKDTLLNYTNGNIITVDWTDGSHSFNYVNAARYTKLAAKRIFGFLQSMRQEVGNMNVTFDGFVQWNRLHLIGHSLGAHIAGQTSHLLKTDMFWKIERITGLDPARPCFQDIDMKLKLDKEDADFVDVIHTNVGSKDHEDGLGLKESLGHIDFYINGAVIQPQCMNFLSKGSVMILNFICKNIETYE</sequence>
<name>A0ACC2N738_9HYME</name>
<evidence type="ECO:0000313" key="1">
    <source>
        <dbReference type="EMBL" id="KAJ8666977.1"/>
    </source>
</evidence>
<proteinExistence type="predicted"/>
<dbReference type="EMBL" id="CM056744">
    <property type="protein sequence ID" value="KAJ8666977.1"/>
    <property type="molecule type" value="Genomic_DNA"/>
</dbReference>
<dbReference type="Proteomes" id="UP001239111">
    <property type="component" value="Chromosome 4"/>
</dbReference>
<accession>A0ACC2N738</accession>
<evidence type="ECO:0000313" key="2">
    <source>
        <dbReference type="Proteomes" id="UP001239111"/>
    </source>
</evidence>
<organism evidence="1 2">
    <name type="scientific">Eretmocerus hayati</name>
    <dbReference type="NCBI Taxonomy" id="131215"/>
    <lineage>
        <taxon>Eukaryota</taxon>
        <taxon>Metazoa</taxon>
        <taxon>Ecdysozoa</taxon>
        <taxon>Arthropoda</taxon>
        <taxon>Hexapoda</taxon>
        <taxon>Insecta</taxon>
        <taxon>Pterygota</taxon>
        <taxon>Neoptera</taxon>
        <taxon>Endopterygota</taxon>
        <taxon>Hymenoptera</taxon>
        <taxon>Apocrita</taxon>
        <taxon>Proctotrupomorpha</taxon>
        <taxon>Chalcidoidea</taxon>
        <taxon>Aphelinidae</taxon>
        <taxon>Aphelininae</taxon>
        <taxon>Eretmocerus</taxon>
    </lineage>
</organism>
<comment type="caution">
    <text evidence="1">The sequence shown here is derived from an EMBL/GenBank/DDBJ whole genome shotgun (WGS) entry which is preliminary data.</text>
</comment>
<gene>
    <name evidence="1" type="ORF">QAD02_008639</name>
</gene>
<protein>
    <submittedName>
        <fullName evidence="1">Uncharacterized protein</fullName>
    </submittedName>
</protein>
<keyword evidence="2" id="KW-1185">Reference proteome</keyword>
<reference evidence="1" key="1">
    <citation type="submission" date="2023-04" db="EMBL/GenBank/DDBJ databases">
        <title>A chromosome-level genome assembly of the parasitoid wasp Eretmocerus hayati.</title>
        <authorList>
            <person name="Zhong Y."/>
            <person name="Liu S."/>
            <person name="Liu Y."/>
        </authorList>
    </citation>
    <scope>NUCLEOTIDE SEQUENCE</scope>
    <source>
        <strain evidence="1">ZJU_SS_LIU_2023</strain>
    </source>
</reference>